<evidence type="ECO:0000256" key="10">
    <source>
        <dbReference type="RuleBase" id="RU365028"/>
    </source>
</evidence>
<evidence type="ECO:0000256" key="7">
    <source>
        <dbReference type="ARBA" id="ARBA00022989"/>
    </source>
</evidence>
<keyword evidence="3 10" id="KW-0813">Transport</keyword>
<dbReference type="GeneID" id="28723331"/>
<evidence type="ECO:0000313" key="12">
    <source>
        <dbReference type="EMBL" id="AMD20098.1"/>
    </source>
</evidence>
<keyword evidence="7 10" id="KW-1133">Transmembrane helix</keyword>
<comment type="similarity">
    <text evidence="2 10">Belongs to the Ca(2+):cation antiporter (CaCA) (TC 2.A.19) family.</text>
</comment>
<gene>
    <name evidence="12" type="ORF">AW171_hschr31968</name>
</gene>
<dbReference type="PANTHER" id="PTHR31503">
    <property type="entry name" value="VACUOLAR CALCIUM ION TRANSPORTER"/>
    <property type="match status" value="1"/>
</dbReference>
<keyword evidence="9 10" id="KW-0472">Membrane</keyword>
<evidence type="ECO:0000259" key="11">
    <source>
        <dbReference type="Pfam" id="PF01699"/>
    </source>
</evidence>
<keyword evidence="10" id="KW-0050">Antiport</keyword>
<evidence type="ECO:0000256" key="8">
    <source>
        <dbReference type="ARBA" id="ARBA00023065"/>
    </source>
</evidence>
<evidence type="ECO:0000256" key="5">
    <source>
        <dbReference type="ARBA" id="ARBA00022692"/>
    </source>
</evidence>
<dbReference type="GO" id="GO:0015369">
    <property type="term" value="F:calcium:proton antiporter activity"/>
    <property type="evidence" value="ECO:0007669"/>
    <property type="project" value="UniProtKB-UniRule"/>
</dbReference>
<dbReference type="OrthoDB" id="1699231at2759"/>
<comment type="function">
    <text evidence="10">Has a role in promoting intracellular calcium ion sequestration via the exchange of calcium ions for hydrogen ions across the vacuolar membrane. Involved also in manganese ion homeostasis via its uptake into the vacuole.</text>
</comment>
<dbReference type="GO" id="GO:0000329">
    <property type="term" value="C:fungal-type vacuole membrane"/>
    <property type="evidence" value="ECO:0007669"/>
    <property type="project" value="TreeGrafter"/>
</dbReference>
<evidence type="ECO:0000256" key="4">
    <source>
        <dbReference type="ARBA" id="ARBA00022568"/>
    </source>
</evidence>
<protein>
    <recommendedName>
        <fullName evidence="10">Vacuolar calcium ion transporter</fullName>
    </recommendedName>
</protein>
<keyword evidence="6 10" id="KW-0106">Calcium</keyword>
<keyword evidence="13" id="KW-1185">Reference proteome</keyword>
<evidence type="ECO:0000256" key="9">
    <source>
        <dbReference type="ARBA" id="ARBA00023136"/>
    </source>
</evidence>
<dbReference type="PANTHER" id="PTHR31503:SF22">
    <property type="entry name" value="VACUOLAR CALCIUM ION TRANSPORTER"/>
    <property type="match status" value="1"/>
</dbReference>
<dbReference type="InterPro" id="IPR004713">
    <property type="entry name" value="CaH_exchang"/>
</dbReference>
<keyword evidence="5 10" id="KW-0812">Transmembrane</keyword>
<feature type="transmembrane region" description="Helical" evidence="10">
    <location>
        <begin position="88"/>
        <end position="109"/>
    </location>
</feature>
<dbReference type="Gene3D" id="1.20.1420.30">
    <property type="entry name" value="NCX, central ion-binding region"/>
    <property type="match status" value="1"/>
</dbReference>
<dbReference type="STRING" id="45286.A0A109UYM7"/>
<keyword evidence="10" id="KW-0926">Vacuole</keyword>
<reference evidence="12 13" key="1">
    <citation type="submission" date="2016-01" db="EMBL/GenBank/DDBJ databases">
        <title>Genome sequence of the yeast Holleya sinecauda.</title>
        <authorList>
            <person name="Dietrich F.S."/>
        </authorList>
    </citation>
    <scope>NUCLEOTIDE SEQUENCE [LARGE SCALE GENOMIC DNA]</scope>
    <source>
        <strain evidence="12 13">ATCC 58844</strain>
    </source>
</reference>
<feature type="transmembrane region" description="Helical" evidence="10">
    <location>
        <begin position="309"/>
        <end position="336"/>
    </location>
</feature>
<feature type="domain" description="Sodium/calcium exchanger membrane region" evidence="11">
    <location>
        <begin position="56"/>
        <end position="216"/>
    </location>
</feature>
<evidence type="ECO:0000256" key="6">
    <source>
        <dbReference type="ARBA" id="ARBA00022837"/>
    </source>
</evidence>
<feature type="transmembrane region" description="Helical" evidence="10">
    <location>
        <begin position="154"/>
        <end position="174"/>
    </location>
</feature>
<dbReference type="AlphaFoldDB" id="A0A109UYM7"/>
<feature type="transmembrane region" description="Helical" evidence="10">
    <location>
        <begin position="57"/>
        <end position="76"/>
    </location>
</feature>
<keyword evidence="4 10" id="KW-0109">Calcium transport</keyword>
<dbReference type="Pfam" id="PF01699">
    <property type="entry name" value="Na_Ca_ex"/>
    <property type="match status" value="2"/>
</dbReference>
<feature type="transmembrane region" description="Helical" evidence="10">
    <location>
        <begin position="121"/>
        <end position="142"/>
    </location>
</feature>
<feature type="transmembrane region" description="Helical" evidence="10">
    <location>
        <begin position="370"/>
        <end position="390"/>
    </location>
</feature>
<feature type="transmembrane region" description="Helical" evidence="10">
    <location>
        <begin position="194"/>
        <end position="214"/>
    </location>
</feature>
<feature type="transmembrane region" description="Helical" evidence="10">
    <location>
        <begin position="342"/>
        <end position="363"/>
    </location>
</feature>
<evidence type="ECO:0000313" key="13">
    <source>
        <dbReference type="Proteomes" id="UP000243052"/>
    </source>
</evidence>
<dbReference type="InterPro" id="IPR004798">
    <property type="entry name" value="CAX-like"/>
</dbReference>
<evidence type="ECO:0000256" key="3">
    <source>
        <dbReference type="ARBA" id="ARBA00022448"/>
    </source>
</evidence>
<feature type="domain" description="Sodium/calcium exchanger membrane region" evidence="11">
    <location>
        <begin position="245"/>
        <end position="388"/>
    </location>
</feature>
<dbReference type="GO" id="GO:0006874">
    <property type="term" value="P:intracellular calcium ion homeostasis"/>
    <property type="evidence" value="ECO:0007669"/>
    <property type="project" value="TreeGrafter"/>
</dbReference>
<sequence>MNAPLLSNGRESSSTGNPLQNAIRDCKVVFKSSPINYMLVFLPLGLIFGYGKLSTTWVFVLNFLAIIPLAGILAYATEELSAKTGNTIGGLLNATLGNAVELIVSIIALKRGQVRIVQASMLGSLLSNLLLVLGFCFLFGGLGRTQQKFNQTAAQTMSSLLTISCASLLIPAAFKATISDDTNEMAALINDKLLKLSRGTSMMLLLVYVLFLYFQLYTHHPLFEEQEVVEERIDRDSQKLTAKSSFIFLVVSTILISISADFLVGTIDDIVATSGLSKTFIGLIVIPIIGNAAEHVTSVIVATKDNMSLALTVAIGSSLQISLFVTPFMVLTGWLIGVPMTLNFSTFETTTLFISVFLSNYLILDGESNWLEGVMSLTMYALISLAFFYYPDEQPVVHIIKTVST</sequence>
<dbReference type="EMBL" id="CP014243">
    <property type="protein sequence ID" value="AMD20098.1"/>
    <property type="molecule type" value="Genomic_DNA"/>
</dbReference>
<comment type="subcellular location">
    <subcellularLocation>
        <location evidence="1">Endomembrane system</location>
        <topology evidence="1">Multi-pass membrane protein</topology>
    </subcellularLocation>
    <subcellularLocation>
        <location evidence="10">Vacuole membrane</location>
    </subcellularLocation>
</comment>
<dbReference type="GO" id="GO:0012505">
    <property type="term" value="C:endomembrane system"/>
    <property type="evidence" value="ECO:0007669"/>
    <property type="project" value="UniProtKB-SubCell"/>
</dbReference>
<evidence type="ECO:0000256" key="2">
    <source>
        <dbReference type="ARBA" id="ARBA00008170"/>
    </source>
</evidence>
<feature type="transmembrane region" description="Helical" evidence="10">
    <location>
        <begin position="279"/>
        <end position="302"/>
    </location>
</feature>
<dbReference type="RefSeq" id="XP_017987094.1">
    <property type="nucleotide sequence ID" value="XM_018131018.1"/>
</dbReference>
<keyword evidence="8 10" id="KW-0406">Ion transport</keyword>
<dbReference type="InterPro" id="IPR004837">
    <property type="entry name" value="NaCa_Exmemb"/>
</dbReference>
<organism evidence="12 13">
    <name type="scientific">Eremothecium sinecaudum</name>
    <dbReference type="NCBI Taxonomy" id="45286"/>
    <lineage>
        <taxon>Eukaryota</taxon>
        <taxon>Fungi</taxon>
        <taxon>Dikarya</taxon>
        <taxon>Ascomycota</taxon>
        <taxon>Saccharomycotina</taxon>
        <taxon>Saccharomycetes</taxon>
        <taxon>Saccharomycetales</taxon>
        <taxon>Saccharomycetaceae</taxon>
        <taxon>Eremothecium</taxon>
    </lineage>
</organism>
<feature type="transmembrane region" description="Helical" evidence="10">
    <location>
        <begin position="246"/>
        <end position="267"/>
    </location>
</feature>
<dbReference type="NCBIfam" id="TIGR00846">
    <property type="entry name" value="caca2"/>
    <property type="match status" value="1"/>
</dbReference>
<dbReference type="InterPro" id="IPR044880">
    <property type="entry name" value="NCX_ion-bd_dom_sf"/>
</dbReference>
<evidence type="ECO:0000256" key="1">
    <source>
        <dbReference type="ARBA" id="ARBA00004127"/>
    </source>
</evidence>
<accession>A0A109UYM7</accession>
<feature type="transmembrane region" description="Helical" evidence="10">
    <location>
        <begin position="34"/>
        <end position="51"/>
    </location>
</feature>
<dbReference type="NCBIfam" id="TIGR00378">
    <property type="entry name" value="cax"/>
    <property type="match status" value="1"/>
</dbReference>
<dbReference type="Proteomes" id="UP000243052">
    <property type="component" value="Chromosome iii"/>
</dbReference>
<proteinExistence type="inferred from homology"/>
<name>A0A109UYM7_9SACH</name>